<evidence type="ECO:0000313" key="3">
    <source>
        <dbReference type="Proteomes" id="UP000784294"/>
    </source>
</evidence>
<feature type="non-terminal residue" evidence="2">
    <location>
        <position position="1"/>
    </location>
</feature>
<sequence>CLEGVCCLCSTSFPGAHPSRRPEEQGSPQPDTTSRPPSIYIPPAASASLRPNMTVFRAGHRISPSMPLPVNGDRTGLKPCILAYHTGIETDETGWLAGWLAEGVCKAVGCDRLLAHDHSKPLLTISAVISITYSLVLPTSPPASSLTCPHSTRRVVALFASLSKQLLHGTELLPLQPAFSTLLPPALPTINTITH</sequence>
<dbReference type="EMBL" id="CAAALY010027388">
    <property type="protein sequence ID" value="VEL16161.1"/>
    <property type="molecule type" value="Genomic_DNA"/>
</dbReference>
<organism evidence="2 3">
    <name type="scientific">Protopolystoma xenopodis</name>
    <dbReference type="NCBI Taxonomy" id="117903"/>
    <lineage>
        <taxon>Eukaryota</taxon>
        <taxon>Metazoa</taxon>
        <taxon>Spiralia</taxon>
        <taxon>Lophotrochozoa</taxon>
        <taxon>Platyhelminthes</taxon>
        <taxon>Monogenea</taxon>
        <taxon>Polyopisthocotylea</taxon>
        <taxon>Polystomatidea</taxon>
        <taxon>Polystomatidae</taxon>
        <taxon>Protopolystoma</taxon>
    </lineage>
</organism>
<gene>
    <name evidence="2" type="ORF">PXEA_LOCUS9601</name>
</gene>
<proteinExistence type="predicted"/>
<comment type="caution">
    <text evidence="2">The sequence shown here is derived from an EMBL/GenBank/DDBJ whole genome shotgun (WGS) entry which is preliminary data.</text>
</comment>
<evidence type="ECO:0000256" key="1">
    <source>
        <dbReference type="SAM" id="MobiDB-lite"/>
    </source>
</evidence>
<dbReference type="Proteomes" id="UP000784294">
    <property type="component" value="Unassembled WGS sequence"/>
</dbReference>
<protein>
    <submittedName>
        <fullName evidence="2">Uncharacterized protein</fullName>
    </submittedName>
</protein>
<feature type="compositionally biased region" description="Low complexity" evidence="1">
    <location>
        <begin position="34"/>
        <end position="45"/>
    </location>
</feature>
<feature type="region of interest" description="Disordered" evidence="1">
    <location>
        <begin position="15"/>
        <end position="45"/>
    </location>
</feature>
<dbReference type="AlphaFoldDB" id="A0A448WNM5"/>
<accession>A0A448WNM5</accession>
<name>A0A448WNM5_9PLAT</name>
<reference evidence="2" key="1">
    <citation type="submission" date="2018-11" db="EMBL/GenBank/DDBJ databases">
        <authorList>
            <consortium name="Pathogen Informatics"/>
        </authorList>
    </citation>
    <scope>NUCLEOTIDE SEQUENCE</scope>
</reference>
<keyword evidence="3" id="KW-1185">Reference proteome</keyword>
<evidence type="ECO:0000313" key="2">
    <source>
        <dbReference type="EMBL" id="VEL16161.1"/>
    </source>
</evidence>